<dbReference type="InterPro" id="IPR001238">
    <property type="entry name" value="DNA-binding_RecF"/>
</dbReference>
<dbReference type="GO" id="GO:0003697">
    <property type="term" value="F:single-stranded DNA binding"/>
    <property type="evidence" value="ECO:0007669"/>
    <property type="project" value="UniProtKB-UniRule"/>
</dbReference>
<sequence length="352" mass="37552">MVLSRLSLNDFRNHAALEIRPNAQFIALHGSNGAGKTNILEAVSLLVPGRGLRRAAMSDMVRAGGGGGFAIVAEVSGNVIGTGVSAQQPERRKVRVNESNASINSLAEWLSVIWLTPAMDRLFADGSAARRRFLDRLVLALSPQHARHSSRYEKAMQQRNKLLSGTVPADPLWLDALEQQMADSAHAIQAARTGLVDALRDQLQSAPSGPFAVPLISLVDKAGPAEGDLAMIWRKGRNRDAAAGRTLCGPHRADLDVIHKDSGQMAEQCSTGEQKALLLSLILAHAALVSAQRQAPPILLLDEVAAHLDPSRRAALFALLAETGAQVWMTGTEPELFNGIGPSAQLLPVGQN</sequence>
<dbReference type="SUPFAM" id="SSF52540">
    <property type="entry name" value="P-loop containing nucleoside triphosphate hydrolases"/>
    <property type="match status" value="1"/>
</dbReference>
<dbReference type="GO" id="GO:0009432">
    <property type="term" value="P:SOS response"/>
    <property type="evidence" value="ECO:0007669"/>
    <property type="project" value="UniProtKB-UniRule"/>
</dbReference>
<name>A0A840AXW3_9SPHN</name>
<dbReference type="GO" id="GO:0005524">
    <property type="term" value="F:ATP binding"/>
    <property type="evidence" value="ECO:0007669"/>
    <property type="project" value="UniProtKB-UniRule"/>
</dbReference>
<keyword evidence="9 10" id="KW-0234">DNA repair</keyword>
<comment type="caution">
    <text evidence="12">The sequence shown here is derived from an EMBL/GenBank/DDBJ whole genome shotgun (WGS) entry which is preliminary data.</text>
</comment>
<evidence type="ECO:0000313" key="12">
    <source>
        <dbReference type="EMBL" id="MBB3942481.1"/>
    </source>
</evidence>
<evidence type="ECO:0000256" key="10">
    <source>
        <dbReference type="RuleBase" id="RU000578"/>
    </source>
</evidence>
<keyword evidence="7 9" id="KW-0067">ATP-binding</keyword>
<dbReference type="GO" id="GO:0005737">
    <property type="term" value="C:cytoplasm"/>
    <property type="evidence" value="ECO:0007669"/>
    <property type="project" value="UniProtKB-SubCell"/>
</dbReference>
<accession>A0A840AXW3</accession>
<dbReference type="Gene3D" id="3.40.50.300">
    <property type="entry name" value="P-loop containing nucleotide triphosphate hydrolases"/>
    <property type="match status" value="1"/>
</dbReference>
<keyword evidence="4 9" id="KW-0963">Cytoplasm</keyword>
<evidence type="ECO:0000313" key="13">
    <source>
        <dbReference type="Proteomes" id="UP000581447"/>
    </source>
</evidence>
<dbReference type="PROSITE" id="PS00617">
    <property type="entry name" value="RECF_1"/>
    <property type="match status" value="1"/>
</dbReference>
<protein>
    <recommendedName>
        <fullName evidence="3 9">DNA replication and repair protein RecF</fullName>
    </recommendedName>
</protein>
<dbReference type="Gene3D" id="1.20.1050.90">
    <property type="entry name" value="RecF/RecN/SMC, N-terminal domain"/>
    <property type="match status" value="1"/>
</dbReference>
<keyword evidence="8 9" id="KW-0238">DNA-binding</keyword>
<evidence type="ECO:0000256" key="2">
    <source>
        <dbReference type="ARBA" id="ARBA00008016"/>
    </source>
</evidence>
<keyword evidence="6 9" id="KW-0547">Nucleotide-binding</keyword>
<dbReference type="RefSeq" id="WP_183940101.1">
    <property type="nucleotide sequence ID" value="NZ_BAABBG010000001.1"/>
</dbReference>
<comment type="function">
    <text evidence="9 10">The RecF protein is involved in DNA metabolism; it is required for DNA replication and normal SOS inducibility. RecF binds preferentially to single-stranded, linear DNA. It also seems to bind ATP.</text>
</comment>
<gene>
    <name evidence="9" type="primary">recF</name>
    <name evidence="12" type="ORF">GGR91_000703</name>
</gene>
<proteinExistence type="inferred from homology"/>
<organism evidence="12 13">
    <name type="scientific">Sphingorhabdus rigui</name>
    <dbReference type="NCBI Taxonomy" id="1282858"/>
    <lineage>
        <taxon>Bacteria</taxon>
        <taxon>Pseudomonadati</taxon>
        <taxon>Pseudomonadota</taxon>
        <taxon>Alphaproteobacteria</taxon>
        <taxon>Sphingomonadales</taxon>
        <taxon>Sphingomonadaceae</taxon>
        <taxon>Sphingorhabdus</taxon>
    </lineage>
</organism>
<reference evidence="12 13" key="1">
    <citation type="submission" date="2020-08" db="EMBL/GenBank/DDBJ databases">
        <title>Genomic Encyclopedia of Type Strains, Phase IV (KMG-IV): sequencing the most valuable type-strain genomes for metagenomic binning, comparative biology and taxonomic classification.</title>
        <authorList>
            <person name="Goeker M."/>
        </authorList>
    </citation>
    <scope>NUCLEOTIDE SEQUENCE [LARGE SCALE GENOMIC DNA]</scope>
    <source>
        <strain evidence="12 13">DSM 29050</strain>
    </source>
</reference>
<feature type="domain" description="RecF/RecN/SMC N-terminal" evidence="11">
    <location>
        <begin position="3"/>
        <end position="338"/>
    </location>
</feature>
<evidence type="ECO:0000256" key="7">
    <source>
        <dbReference type="ARBA" id="ARBA00022840"/>
    </source>
</evidence>
<dbReference type="HAMAP" id="MF_00365">
    <property type="entry name" value="RecF"/>
    <property type="match status" value="1"/>
</dbReference>
<feature type="binding site" evidence="9">
    <location>
        <begin position="30"/>
        <end position="37"/>
    </location>
    <ligand>
        <name>ATP</name>
        <dbReference type="ChEBI" id="CHEBI:30616"/>
    </ligand>
</feature>
<evidence type="ECO:0000256" key="3">
    <source>
        <dbReference type="ARBA" id="ARBA00020170"/>
    </source>
</evidence>
<dbReference type="Proteomes" id="UP000581447">
    <property type="component" value="Unassembled WGS sequence"/>
</dbReference>
<dbReference type="EMBL" id="JACIEA010000001">
    <property type="protein sequence ID" value="MBB3942481.1"/>
    <property type="molecule type" value="Genomic_DNA"/>
</dbReference>
<evidence type="ECO:0000256" key="8">
    <source>
        <dbReference type="ARBA" id="ARBA00023125"/>
    </source>
</evidence>
<keyword evidence="5 9" id="KW-0235">DNA replication</keyword>
<comment type="subcellular location">
    <subcellularLocation>
        <location evidence="1 9 10">Cytoplasm</location>
    </subcellularLocation>
</comment>
<keyword evidence="9 10" id="KW-0227">DNA damage</keyword>
<evidence type="ECO:0000256" key="1">
    <source>
        <dbReference type="ARBA" id="ARBA00004496"/>
    </source>
</evidence>
<evidence type="ECO:0000256" key="5">
    <source>
        <dbReference type="ARBA" id="ARBA00022705"/>
    </source>
</evidence>
<dbReference type="PANTHER" id="PTHR32182:SF0">
    <property type="entry name" value="DNA REPLICATION AND REPAIR PROTEIN RECF"/>
    <property type="match status" value="1"/>
</dbReference>
<dbReference type="AlphaFoldDB" id="A0A840AXW3"/>
<dbReference type="GO" id="GO:0006302">
    <property type="term" value="P:double-strand break repair"/>
    <property type="evidence" value="ECO:0007669"/>
    <property type="project" value="TreeGrafter"/>
</dbReference>
<dbReference type="GO" id="GO:0006260">
    <property type="term" value="P:DNA replication"/>
    <property type="evidence" value="ECO:0007669"/>
    <property type="project" value="UniProtKB-UniRule"/>
</dbReference>
<dbReference type="GO" id="GO:0000731">
    <property type="term" value="P:DNA synthesis involved in DNA repair"/>
    <property type="evidence" value="ECO:0007669"/>
    <property type="project" value="TreeGrafter"/>
</dbReference>
<evidence type="ECO:0000259" key="11">
    <source>
        <dbReference type="Pfam" id="PF02463"/>
    </source>
</evidence>
<comment type="similarity">
    <text evidence="2 9 10">Belongs to the RecF family.</text>
</comment>
<dbReference type="InterPro" id="IPR018078">
    <property type="entry name" value="DNA-binding_RecF_CS"/>
</dbReference>
<dbReference type="Pfam" id="PF02463">
    <property type="entry name" value="SMC_N"/>
    <property type="match status" value="1"/>
</dbReference>
<dbReference type="PROSITE" id="PS00618">
    <property type="entry name" value="RECF_2"/>
    <property type="match status" value="1"/>
</dbReference>
<dbReference type="PANTHER" id="PTHR32182">
    <property type="entry name" value="DNA REPLICATION AND REPAIR PROTEIN RECF"/>
    <property type="match status" value="1"/>
</dbReference>
<dbReference type="InterPro" id="IPR042174">
    <property type="entry name" value="RecF_2"/>
</dbReference>
<keyword evidence="9 10" id="KW-0742">SOS response</keyword>
<dbReference type="InterPro" id="IPR003395">
    <property type="entry name" value="RecF/RecN/SMC_N"/>
</dbReference>
<keyword evidence="13" id="KW-1185">Reference proteome</keyword>
<dbReference type="InterPro" id="IPR027417">
    <property type="entry name" value="P-loop_NTPase"/>
</dbReference>
<evidence type="ECO:0000256" key="9">
    <source>
        <dbReference type="HAMAP-Rule" id="MF_00365"/>
    </source>
</evidence>
<dbReference type="NCBIfam" id="TIGR00611">
    <property type="entry name" value="recf"/>
    <property type="match status" value="1"/>
</dbReference>
<evidence type="ECO:0000256" key="6">
    <source>
        <dbReference type="ARBA" id="ARBA00022741"/>
    </source>
</evidence>
<evidence type="ECO:0000256" key="4">
    <source>
        <dbReference type="ARBA" id="ARBA00022490"/>
    </source>
</evidence>